<dbReference type="Pfam" id="PF02826">
    <property type="entry name" value="2-Hacid_dh_C"/>
    <property type="match status" value="1"/>
</dbReference>
<evidence type="ECO:0000256" key="4">
    <source>
        <dbReference type="RuleBase" id="RU003719"/>
    </source>
</evidence>
<dbReference type="Proteomes" id="UP000603234">
    <property type="component" value="Unassembled WGS sequence"/>
</dbReference>
<dbReference type="PANTHER" id="PTHR10996:SF178">
    <property type="entry name" value="2-HYDROXYACID DEHYDROGENASE YGL185C-RELATED"/>
    <property type="match status" value="1"/>
</dbReference>
<evidence type="ECO:0000256" key="3">
    <source>
        <dbReference type="ARBA" id="ARBA00023027"/>
    </source>
</evidence>
<evidence type="ECO:0000313" key="7">
    <source>
        <dbReference type="EMBL" id="MBC3803052.1"/>
    </source>
</evidence>
<keyword evidence="2 4" id="KW-0560">Oxidoreductase</keyword>
<comment type="caution">
    <text evidence="7">The sequence shown here is derived from an EMBL/GenBank/DDBJ whole genome shotgun (WGS) entry which is preliminary data.</text>
</comment>
<dbReference type="SUPFAM" id="SSF51735">
    <property type="entry name" value="NAD(P)-binding Rossmann-fold domains"/>
    <property type="match status" value="1"/>
</dbReference>
<reference evidence="7 8" key="1">
    <citation type="journal article" date="2020" name="mSystems">
        <title>Defining Genomic and Predicted Metabolic Features of the Acetobacterium Genus.</title>
        <authorList>
            <person name="Ross D.E."/>
            <person name="Marshall C.W."/>
            <person name="Gulliver D."/>
            <person name="May H.D."/>
            <person name="Norman R.S."/>
        </authorList>
    </citation>
    <scope>NUCLEOTIDE SEQUENCE [LARGE SCALE GENOMIC DNA]</scope>
    <source>
        <strain evidence="7 8">DSM 8238</strain>
    </source>
</reference>
<evidence type="ECO:0000259" key="5">
    <source>
        <dbReference type="Pfam" id="PF00389"/>
    </source>
</evidence>
<name>A0ABR6WQZ8_9FIRM</name>
<accession>A0ABR6WQZ8</accession>
<dbReference type="PROSITE" id="PS00671">
    <property type="entry name" value="D_2_HYDROXYACID_DH_3"/>
    <property type="match status" value="1"/>
</dbReference>
<dbReference type="Gene3D" id="3.40.50.720">
    <property type="entry name" value="NAD(P)-binding Rossmann-like Domain"/>
    <property type="match status" value="2"/>
</dbReference>
<sequence length="329" mass="36203">MTQVLLLTSKKRVEQFSDLPNIPDDWQLIFGEELKTDAEILEACGSADYIFADAIREVSRTLIDNMKNLKLIHSEGVGYNKIDIIAAREKGIYVCNNNAVNSETVAEHAILLMLALQRRLLEGDQMVRCGKQITAKGSFILDGIPELGSSHVGLVGFGSIAKETAKRLKPFGSKISYFNRSRKIEAERELGMTYLSIEELCKQCDIISLHLPVTPETTGLIDQAKLAVMKPTAFLINTARGELVVQEDLVAALMNEQIAGAGLDTMYPEPVTPDNPLLNLPEASRYKLLFSPHIAGTTKPAFEKMHKTVWANILAVSNGARPINIVNGL</sequence>
<evidence type="ECO:0000259" key="6">
    <source>
        <dbReference type="Pfam" id="PF02826"/>
    </source>
</evidence>
<feature type="domain" description="D-isomer specific 2-hydroxyacid dehydrogenase NAD-binding" evidence="6">
    <location>
        <begin position="111"/>
        <end position="295"/>
    </location>
</feature>
<dbReference type="CDD" id="cd12175">
    <property type="entry name" value="2-Hacid_dh_11"/>
    <property type="match status" value="1"/>
</dbReference>
<keyword evidence="3" id="KW-0520">NAD</keyword>
<evidence type="ECO:0000256" key="2">
    <source>
        <dbReference type="ARBA" id="ARBA00023002"/>
    </source>
</evidence>
<dbReference type="RefSeq" id="WP_186840967.1">
    <property type="nucleotide sequence ID" value="NZ_WJBC01000001.1"/>
</dbReference>
<dbReference type="InterPro" id="IPR036291">
    <property type="entry name" value="NAD(P)-bd_dom_sf"/>
</dbReference>
<protein>
    <submittedName>
        <fullName evidence="7">GyaR protein</fullName>
    </submittedName>
</protein>
<keyword evidence="8" id="KW-1185">Reference proteome</keyword>
<evidence type="ECO:0000256" key="1">
    <source>
        <dbReference type="ARBA" id="ARBA00005854"/>
    </source>
</evidence>
<comment type="similarity">
    <text evidence="1 4">Belongs to the D-isomer specific 2-hydroxyacid dehydrogenase family.</text>
</comment>
<dbReference type="PROSITE" id="PS00670">
    <property type="entry name" value="D_2_HYDROXYACID_DH_2"/>
    <property type="match status" value="1"/>
</dbReference>
<organism evidence="7 8">
    <name type="scientific">Acetobacterium fimetarium</name>
    <dbReference type="NCBI Taxonomy" id="52691"/>
    <lineage>
        <taxon>Bacteria</taxon>
        <taxon>Bacillati</taxon>
        <taxon>Bacillota</taxon>
        <taxon>Clostridia</taxon>
        <taxon>Eubacteriales</taxon>
        <taxon>Eubacteriaceae</taxon>
        <taxon>Acetobacterium</taxon>
    </lineage>
</organism>
<proteinExistence type="inferred from homology"/>
<evidence type="ECO:0000313" key="8">
    <source>
        <dbReference type="Proteomes" id="UP000603234"/>
    </source>
</evidence>
<gene>
    <name evidence="7" type="ORF">GH808_01160</name>
</gene>
<dbReference type="SUPFAM" id="SSF52283">
    <property type="entry name" value="Formate/glycerate dehydrogenase catalytic domain-like"/>
    <property type="match status" value="1"/>
</dbReference>
<dbReference type="InterPro" id="IPR029753">
    <property type="entry name" value="D-isomer_DH_CS"/>
</dbReference>
<dbReference type="EMBL" id="WJBC01000001">
    <property type="protein sequence ID" value="MBC3803052.1"/>
    <property type="molecule type" value="Genomic_DNA"/>
</dbReference>
<dbReference type="Pfam" id="PF00389">
    <property type="entry name" value="2-Hacid_dh"/>
    <property type="match status" value="1"/>
</dbReference>
<dbReference type="InterPro" id="IPR006139">
    <property type="entry name" value="D-isomer_2_OHA_DH_cat_dom"/>
</dbReference>
<dbReference type="PANTHER" id="PTHR10996">
    <property type="entry name" value="2-HYDROXYACID DEHYDROGENASE-RELATED"/>
    <property type="match status" value="1"/>
</dbReference>
<feature type="domain" description="D-isomer specific 2-hydroxyacid dehydrogenase catalytic" evidence="5">
    <location>
        <begin position="27"/>
        <end position="327"/>
    </location>
</feature>
<dbReference type="InterPro" id="IPR006140">
    <property type="entry name" value="D-isomer_DH_NAD-bd"/>
</dbReference>
<dbReference type="InterPro" id="IPR050223">
    <property type="entry name" value="D-isomer_2-hydroxyacid_DH"/>
</dbReference>